<dbReference type="SMART" id="SM00382">
    <property type="entry name" value="AAA"/>
    <property type="match status" value="1"/>
</dbReference>
<reference evidence="5" key="2">
    <citation type="submission" date="2021-04" db="EMBL/GenBank/DDBJ databases">
        <authorList>
            <person name="Gilroy R."/>
        </authorList>
    </citation>
    <scope>NUCLEOTIDE SEQUENCE</scope>
    <source>
        <strain evidence="5">CHK199-9574</strain>
    </source>
</reference>
<keyword evidence="1" id="KW-0813">Transport</keyword>
<evidence type="ECO:0000256" key="1">
    <source>
        <dbReference type="ARBA" id="ARBA00022448"/>
    </source>
</evidence>
<reference evidence="5" key="1">
    <citation type="journal article" date="2021" name="PeerJ">
        <title>Extensive microbial diversity within the chicken gut microbiome revealed by metagenomics and culture.</title>
        <authorList>
            <person name="Gilroy R."/>
            <person name="Ravi A."/>
            <person name="Getino M."/>
            <person name="Pursley I."/>
            <person name="Horton D.L."/>
            <person name="Alikhan N.F."/>
            <person name="Baker D."/>
            <person name="Gharbi K."/>
            <person name="Hall N."/>
            <person name="Watson M."/>
            <person name="Adriaenssens E.M."/>
            <person name="Foster-Nyarko E."/>
            <person name="Jarju S."/>
            <person name="Secka A."/>
            <person name="Antonio M."/>
            <person name="Oren A."/>
            <person name="Chaudhuri R.R."/>
            <person name="La Ragione R."/>
            <person name="Hildebrand F."/>
            <person name="Pallen M.J."/>
        </authorList>
    </citation>
    <scope>NUCLEOTIDE SEQUENCE</scope>
    <source>
        <strain evidence="5">CHK199-9574</strain>
    </source>
</reference>
<evidence type="ECO:0000256" key="3">
    <source>
        <dbReference type="ARBA" id="ARBA00022840"/>
    </source>
</evidence>
<dbReference type="PANTHER" id="PTHR42781">
    <property type="entry name" value="SPERMIDINE/PUTRESCINE IMPORT ATP-BINDING PROTEIN POTA"/>
    <property type="match status" value="1"/>
</dbReference>
<dbReference type="PROSITE" id="PS50893">
    <property type="entry name" value="ABC_TRANSPORTER_2"/>
    <property type="match status" value="1"/>
</dbReference>
<dbReference type="InterPro" id="IPR017871">
    <property type="entry name" value="ABC_transporter-like_CS"/>
</dbReference>
<name>A0A9D2CG49_9FIRM</name>
<evidence type="ECO:0000313" key="5">
    <source>
        <dbReference type="EMBL" id="HIY77926.1"/>
    </source>
</evidence>
<evidence type="ECO:0000256" key="2">
    <source>
        <dbReference type="ARBA" id="ARBA00022741"/>
    </source>
</evidence>
<organism evidence="5 6">
    <name type="scientific">Candidatus Borkfalkia excrementavium</name>
    <dbReference type="NCBI Taxonomy" id="2838505"/>
    <lineage>
        <taxon>Bacteria</taxon>
        <taxon>Bacillati</taxon>
        <taxon>Bacillota</taxon>
        <taxon>Clostridia</taxon>
        <taxon>Christensenellales</taxon>
        <taxon>Christensenellaceae</taxon>
        <taxon>Candidatus Borkfalkia</taxon>
    </lineage>
</organism>
<comment type="caution">
    <text evidence="5">The sequence shown here is derived from an EMBL/GenBank/DDBJ whole genome shotgun (WGS) entry which is preliminary data.</text>
</comment>
<dbReference type="GO" id="GO:0016887">
    <property type="term" value="F:ATP hydrolysis activity"/>
    <property type="evidence" value="ECO:0007669"/>
    <property type="project" value="InterPro"/>
</dbReference>
<evidence type="ECO:0000259" key="4">
    <source>
        <dbReference type="PROSITE" id="PS50893"/>
    </source>
</evidence>
<sequence length="228" mass="25260">MEMKDIVFRGVSKKYGDTSVYDNFDLTIRAGEITCLLGASGCGKTTLLNMLAGLIPYDGVIENVPRRVSYIFQEERLLPNLTVRKNVAFALGKGAEAGKIDEILGKVELTEKADAYPGELSGGQAQRVSIARAFAYPSELILMDEPFSSLDTALKIRLIDVFVRLWKEERRTAVFVTHDAEEAYMLSQRAVILKEGRIAADLSAEGDLPRAYGKNSDYKDNIMQALLQ</sequence>
<evidence type="ECO:0000313" key="6">
    <source>
        <dbReference type="Proteomes" id="UP000824135"/>
    </source>
</evidence>
<gene>
    <name evidence="5" type="ORF">H9728_02675</name>
</gene>
<accession>A0A9D2CG49</accession>
<keyword evidence="3 5" id="KW-0067">ATP-binding</keyword>
<protein>
    <submittedName>
        <fullName evidence="5">ABC transporter ATP-binding protein</fullName>
    </submittedName>
</protein>
<dbReference type="InterPro" id="IPR003439">
    <property type="entry name" value="ABC_transporter-like_ATP-bd"/>
</dbReference>
<dbReference type="PANTHER" id="PTHR42781:SF8">
    <property type="entry name" value="BICARBONATE TRANSPORT ATP-BINDING PROTEIN CMPC"/>
    <property type="match status" value="1"/>
</dbReference>
<dbReference type="InterPro" id="IPR027417">
    <property type="entry name" value="P-loop_NTPase"/>
</dbReference>
<dbReference type="InterPro" id="IPR003593">
    <property type="entry name" value="AAA+_ATPase"/>
</dbReference>
<dbReference type="GO" id="GO:0005524">
    <property type="term" value="F:ATP binding"/>
    <property type="evidence" value="ECO:0007669"/>
    <property type="project" value="UniProtKB-KW"/>
</dbReference>
<dbReference type="InterPro" id="IPR050093">
    <property type="entry name" value="ABC_SmlMolc_Importer"/>
</dbReference>
<dbReference type="Proteomes" id="UP000824135">
    <property type="component" value="Unassembled WGS sequence"/>
</dbReference>
<dbReference type="EMBL" id="DXCO01000021">
    <property type="protein sequence ID" value="HIY77926.1"/>
    <property type="molecule type" value="Genomic_DNA"/>
</dbReference>
<keyword evidence="2" id="KW-0547">Nucleotide-binding</keyword>
<dbReference type="Gene3D" id="3.40.50.300">
    <property type="entry name" value="P-loop containing nucleotide triphosphate hydrolases"/>
    <property type="match status" value="1"/>
</dbReference>
<dbReference type="Pfam" id="PF00005">
    <property type="entry name" value="ABC_tran"/>
    <property type="match status" value="1"/>
</dbReference>
<dbReference type="PROSITE" id="PS00211">
    <property type="entry name" value="ABC_TRANSPORTER_1"/>
    <property type="match status" value="1"/>
</dbReference>
<proteinExistence type="predicted"/>
<dbReference type="AlphaFoldDB" id="A0A9D2CG49"/>
<feature type="domain" description="ABC transporter" evidence="4">
    <location>
        <begin position="1"/>
        <end position="220"/>
    </location>
</feature>
<dbReference type="SUPFAM" id="SSF52540">
    <property type="entry name" value="P-loop containing nucleoside triphosphate hydrolases"/>
    <property type="match status" value="1"/>
</dbReference>